<evidence type="ECO:0000256" key="1">
    <source>
        <dbReference type="SAM" id="MobiDB-lite"/>
    </source>
</evidence>
<dbReference type="EMBL" id="RKHQ01000001">
    <property type="protein sequence ID" value="ROR96938.1"/>
    <property type="molecule type" value="Genomic_DNA"/>
</dbReference>
<dbReference type="Proteomes" id="UP000275356">
    <property type="component" value="Unassembled WGS sequence"/>
</dbReference>
<sequence>MTVIVLTAVPPSLRGVLTRWLFEIAPGVFVGRVSARVRDLLWERIVDGVGRGRAILVHSARNEQRLAFRVHGHDWKPVDFDGLMLMERPDGSGAGASRTLGGGAGSVQVEPVRADGAARAPRNWSHAARRLRGR</sequence>
<dbReference type="InterPro" id="IPR010152">
    <property type="entry name" value="CRISPR-assoc_prot_Cas2_sub"/>
</dbReference>
<accession>A0A3N2DBA4</accession>
<feature type="region of interest" description="Disordered" evidence="1">
    <location>
        <begin position="91"/>
        <end position="134"/>
    </location>
</feature>
<dbReference type="OrthoDB" id="8527479at2"/>
<reference evidence="2 3" key="1">
    <citation type="submission" date="2018-11" db="EMBL/GenBank/DDBJ databases">
        <title>Sequencing the genomes of 1000 actinobacteria strains.</title>
        <authorList>
            <person name="Klenk H.-P."/>
        </authorList>
    </citation>
    <scope>NUCLEOTIDE SEQUENCE [LARGE SCALE GENOMIC DNA]</scope>
    <source>
        <strain evidence="2 3">DSM 13521</strain>
    </source>
</reference>
<comment type="caution">
    <text evidence="2">The sequence shown here is derived from an EMBL/GenBank/DDBJ whole genome shotgun (WGS) entry which is preliminary data.</text>
</comment>
<gene>
    <name evidence="2" type="ORF">EDD28_1531</name>
</gene>
<protein>
    <submittedName>
        <fullName evidence="2">CRISPR-associated protein Cas2</fullName>
    </submittedName>
</protein>
<evidence type="ECO:0000313" key="2">
    <source>
        <dbReference type="EMBL" id="ROR96938.1"/>
    </source>
</evidence>
<keyword evidence="3" id="KW-1185">Reference proteome</keyword>
<name>A0A3N2DBA4_9MICO</name>
<organism evidence="2 3">
    <name type="scientific">Salana multivorans</name>
    <dbReference type="NCBI Taxonomy" id="120377"/>
    <lineage>
        <taxon>Bacteria</taxon>
        <taxon>Bacillati</taxon>
        <taxon>Actinomycetota</taxon>
        <taxon>Actinomycetes</taxon>
        <taxon>Micrococcales</taxon>
        <taxon>Beutenbergiaceae</taxon>
        <taxon>Salana</taxon>
    </lineage>
</organism>
<dbReference type="Pfam" id="PF09707">
    <property type="entry name" value="Cas_Cas2CT1978"/>
    <property type="match status" value="1"/>
</dbReference>
<dbReference type="AlphaFoldDB" id="A0A3N2DBA4"/>
<evidence type="ECO:0000313" key="3">
    <source>
        <dbReference type="Proteomes" id="UP000275356"/>
    </source>
</evidence>
<proteinExistence type="predicted"/>
<dbReference type="CDD" id="cd09755">
    <property type="entry name" value="Cas2_I-E"/>
    <property type="match status" value="1"/>
</dbReference>
<dbReference type="NCBIfam" id="TIGR01873">
    <property type="entry name" value="cas_CT1978"/>
    <property type="match status" value="1"/>
</dbReference>
<dbReference type="Gene3D" id="3.30.70.240">
    <property type="match status" value="1"/>
</dbReference>